<dbReference type="Proteomes" id="UP000664859">
    <property type="component" value="Unassembled WGS sequence"/>
</dbReference>
<feature type="transmembrane region" description="Helical" evidence="6">
    <location>
        <begin position="456"/>
        <end position="475"/>
    </location>
</feature>
<protein>
    <submittedName>
        <fullName evidence="8">Calcium-activated chloride channel-domain-containing protein</fullName>
    </submittedName>
</protein>
<dbReference type="OrthoDB" id="18915at2759"/>
<evidence type="ECO:0000259" key="7">
    <source>
        <dbReference type="Pfam" id="PF04547"/>
    </source>
</evidence>
<feature type="transmembrane region" description="Helical" evidence="6">
    <location>
        <begin position="327"/>
        <end position="351"/>
    </location>
</feature>
<name>A0A835ZD27_9STRA</name>
<dbReference type="InterPro" id="IPR007632">
    <property type="entry name" value="Anoctamin"/>
</dbReference>
<evidence type="ECO:0000256" key="2">
    <source>
        <dbReference type="ARBA" id="ARBA00022692"/>
    </source>
</evidence>
<dbReference type="AlphaFoldDB" id="A0A835ZD27"/>
<evidence type="ECO:0000313" key="8">
    <source>
        <dbReference type="EMBL" id="KAG5190771.1"/>
    </source>
</evidence>
<keyword evidence="4 6" id="KW-0472">Membrane</keyword>
<reference evidence="8" key="1">
    <citation type="submission" date="2021-02" db="EMBL/GenBank/DDBJ databases">
        <title>First Annotated Genome of the Yellow-green Alga Tribonema minus.</title>
        <authorList>
            <person name="Mahan K.M."/>
        </authorList>
    </citation>
    <scope>NUCLEOTIDE SEQUENCE</scope>
    <source>
        <strain evidence="8">UTEX B ZZ1240</strain>
    </source>
</reference>
<dbReference type="EMBL" id="JAFCMP010000028">
    <property type="protein sequence ID" value="KAG5190771.1"/>
    <property type="molecule type" value="Genomic_DNA"/>
</dbReference>
<evidence type="ECO:0000256" key="6">
    <source>
        <dbReference type="SAM" id="Phobius"/>
    </source>
</evidence>
<evidence type="ECO:0000256" key="3">
    <source>
        <dbReference type="ARBA" id="ARBA00022989"/>
    </source>
</evidence>
<dbReference type="PANTHER" id="PTHR12308">
    <property type="entry name" value="ANOCTAMIN"/>
    <property type="match status" value="1"/>
</dbReference>
<comment type="caution">
    <text evidence="8">The sequence shown here is derived from an EMBL/GenBank/DDBJ whole genome shotgun (WGS) entry which is preliminary data.</text>
</comment>
<feature type="region of interest" description="Disordered" evidence="5">
    <location>
        <begin position="653"/>
        <end position="682"/>
    </location>
</feature>
<dbReference type="Pfam" id="PF04547">
    <property type="entry name" value="Anoctamin"/>
    <property type="match status" value="1"/>
</dbReference>
<feature type="domain" description="Anoctamin transmembrane" evidence="7">
    <location>
        <begin position="209"/>
        <end position="643"/>
    </location>
</feature>
<dbReference type="PANTHER" id="PTHR12308:SF73">
    <property type="entry name" value="ANOCTAMIN"/>
    <property type="match status" value="1"/>
</dbReference>
<accession>A0A835ZD27</accession>
<feature type="transmembrane region" description="Helical" evidence="6">
    <location>
        <begin position="255"/>
        <end position="275"/>
    </location>
</feature>
<comment type="subcellular location">
    <subcellularLocation>
        <location evidence="1">Membrane</location>
        <topology evidence="1">Multi-pass membrane protein</topology>
    </subcellularLocation>
</comment>
<feature type="transmembrane region" description="Helical" evidence="6">
    <location>
        <begin position="419"/>
        <end position="436"/>
    </location>
</feature>
<evidence type="ECO:0000256" key="1">
    <source>
        <dbReference type="ARBA" id="ARBA00004141"/>
    </source>
</evidence>
<evidence type="ECO:0000256" key="5">
    <source>
        <dbReference type="SAM" id="MobiDB-lite"/>
    </source>
</evidence>
<keyword evidence="9" id="KW-1185">Reference proteome</keyword>
<sequence length="682" mass="77672">MVFGIRLEDDEVFNAYQRKFTIREILNRLAAGGMETRMYYNAQRDEICCKVRCPVERLQKEAGRIGYKLLLDSSVLRSTCQHGRPGRWSGLVIQDEHNQCRYEPYEHLHAPYLSDRPDMESLYKRYGDAAGAGSAPKIVFRGVDRLKLMYTIMVAKSSEGGCNLDIVKLLKYKAILGFFPLHDKVELRLLQRAWFRYVQAPWAQPIQDVKDYYGEKIGLYFLWLGHYTTWLLPASICGILAWINVAAAGNDPNVPGTAAFSVFVALWCTMFTEFWRRRQATYTMRWGMTGFEQEEQTRPQFKGTRSTNPVDGRPIDYFPRSEATKRFVFSATVITALVCVVIAAVASIFLLKEFLVAEPQHDRMQVAGVDLTTIIPSLCNAVQIQIMNAIYGSVAIWLNDLENHRTDTAYEDNLIAKTFMFQFVNSYASLVWIAFIKPRDKCVDTCMNELATNLGAIFLTRLAVGNLTQVLLPLLKARALQRRSAAALDPERMPSIAEKEYVLEIYDVMLGPFNDYAEMAIQFGYATLFVAAYPLSCLMAFINNYIAIRVDAWKLLQVCRRPEPRGAEDIGTWHTILEIMGVISVVSNSALIAFTSDLFAGHSTAQRIWIFMLFEHGVMLFKYALAVLIPDVPQDVTIQLEREEFVLAKVLHNEPDDDDDPPVKEDGALLSDRTIRQEDDDW</sequence>
<proteinExistence type="predicted"/>
<organism evidence="8 9">
    <name type="scientific">Tribonema minus</name>
    <dbReference type="NCBI Taxonomy" id="303371"/>
    <lineage>
        <taxon>Eukaryota</taxon>
        <taxon>Sar</taxon>
        <taxon>Stramenopiles</taxon>
        <taxon>Ochrophyta</taxon>
        <taxon>PX clade</taxon>
        <taxon>Xanthophyceae</taxon>
        <taxon>Tribonematales</taxon>
        <taxon>Tribonemataceae</taxon>
        <taxon>Tribonema</taxon>
    </lineage>
</organism>
<gene>
    <name evidence="8" type="ORF">JKP88DRAFT_175247</name>
</gene>
<feature type="transmembrane region" description="Helical" evidence="6">
    <location>
        <begin position="608"/>
        <end position="629"/>
    </location>
</feature>
<dbReference type="GO" id="GO:0016020">
    <property type="term" value="C:membrane"/>
    <property type="evidence" value="ECO:0007669"/>
    <property type="project" value="UniProtKB-SubCell"/>
</dbReference>
<feature type="transmembrane region" description="Helical" evidence="6">
    <location>
        <begin position="523"/>
        <end position="546"/>
    </location>
</feature>
<feature type="transmembrane region" description="Helical" evidence="6">
    <location>
        <begin position="220"/>
        <end position="243"/>
    </location>
</feature>
<evidence type="ECO:0000313" key="9">
    <source>
        <dbReference type="Proteomes" id="UP000664859"/>
    </source>
</evidence>
<keyword evidence="2 6" id="KW-0812">Transmembrane</keyword>
<dbReference type="GO" id="GO:0005254">
    <property type="term" value="F:chloride channel activity"/>
    <property type="evidence" value="ECO:0007669"/>
    <property type="project" value="TreeGrafter"/>
</dbReference>
<feature type="transmembrane region" description="Helical" evidence="6">
    <location>
        <begin position="573"/>
        <end position="596"/>
    </location>
</feature>
<keyword evidence="3 6" id="KW-1133">Transmembrane helix</keyword>
<dbReference type="InterPro" id="IPR049452">
    <property type="entry name" value="Anoctamin_TM"/>
</dbReference>
<feature type="compositionally biased region" description="Basic and acidic residues" evidence="5">
    <location>
        <begin position="661"/>
        <end position="682"/>
    </location>
</feature>
<evidence type="ECO:0000256" key="4">
    <source>
        <dbReference type="ARBA" id="ARBA00023136"/>
    </source>
</evidence>